<dbReference type="Pfam" id="PF07012">
    <property type="entry name" value="Curlin_rpt"/>
    <property type="match status" value="1"/>
</dbReference>
<dbReference type="EMBL" id="RJJT01000018">
    <property type="protein sequence ID" value="RSB66735.1"/>
    <property type="molecule type" value="Genomic_DNA"/>
</dbReference>
<reference evidence="4 5" key="1">
    <citation type="submission" date="2018-11" db="EMBL/GenBank/DDBJ databases">
        <authorList>
            <person name="Huo Y."/>
        </authorList>
    </citation>
    <scope>NUCLEOTIDE SEQUENCE [LARGE SCALE GENOMIC DNA]</scope>
    <source>
        <strain evidence="4 5">DSM 30132</strain>
    </source>
</reference>
<protein>
    <submittedName>
        <fullName evidence="4">Curlin</fullName>
    </submittedName>
</protein>
<proteinExistence type="inferred from homology"/>
<feature type="chain" id="PRO_5044396737" evidence="3">
    <location>
        <begin position="34"/>
        <end position="141"/>
    </location>
</feature>
<dbReference type="GO" id="GO:0009289">
    <property type="term" value="C:pilus"/>
    <property type="evidence" value="ECO:0007669"/>
    <property type="project" value="InterPro"/>
</dbReference>
<dbReference type="OrthoDB" id="7907227at2"/>
<sequence length="141" mass="15010">MEIRMTRNVFKMLTVTLLAGSLGLVALSAPAYAGGRISVNLAPGNAEDADLFSTGLRVYSLYRGLKDADIRQLGRGNAAGIAQAGRGNLGFIRQRGNGHSATLRQNGNYNAYGIFQYGRNTETDVVQDGDNGSGATFSYGW</sequence>
<keyword evidence="2 3" id="KW-0732">Signal</keyword>
<evidence type="ECO:0000256" key="3">
    <source>
        <dbReference type="SAM" id="SignalP"/>
    </source>
</evidence>
<evidence type="ECO:0000256" key="1">
    <source>
        <dbReference type="ARBA" id="ARBA00009766"/>
    </source>
</evidence>
<comment type="similarity">
    <text evidence="1">Belongs to the CsgA/CsgB family.</text>
</comment>
<accession>A0A3R9C1W3</accession>
<organism evidence="4 5">
    <name type="scientific">Rhizobium pisi</name>
    <dbReference type="NCBI Taxonomy" id="574561"/>
    <lineage>
        <taxon>Bacteria</taxon>
        <taxon>Pseudomonadati</taxon>
        <taxon>Pseudomonadota</taxon>
        <taxon>Alphaproteobacteria</taxon>
        <taxon>Hyphomicrobiales</taxon>
        <taxon>Rhizobiaceae</taxon>
        <taxon>Rhizobium/Agrobacterium group</taxon>
        <taxon>Rhizobium</taxon>
    </lineage>
</organism>
<dbReference type="AlphaFoldDB" id="A0A3R9C1W3"/>
<gene>
    <name evidence="4" type="ORF">EFD55_23820</name>
</gene>
<dbReference type="InterPro" id="IPR009742">
    <property type="entry name" value="Curlin_rpt"/>
</dbReference>
<evidence type="ECO:0000313" key="4">
    <source>
        <dbReference type="EMBL" id="RSB66735.1"/>
    </source>
</evidence>
<comment type="caution">
    <text evidence="4">The sequence shown here is derived from an EMBL/GenBank/DDBJ whole genome shotgun (WGS) entry which is preliminary data.</text>
</comment>
<dbReference type="Proteomes" id="UP000277279">
    <property type="component" value="Unassembled WGS sequence"/>
</dbReference>
<dbReference type="GO" id="GO:0007155">
    <property type="term" value="P:cell adhesion"/>
    <property type="evidence" value="ECO:0007669"/>
    <property type="project" value="InterPro"/>
</dbReference>
<name>A0A3R9C1W3_9HYPH</name>
<evidence type="ECO:0000313" key="5">
    <source>
        <dbReference type="Proteomes" id="UP000277279"/>
    </source>
</evidence>
<evidence type="ECO:0000256" key="2">
    <source>
        <dbReference type="ARBA" id="ARBA00022729"/>
    </source>
</evidence>
<feature type="signal peptide" evidence="3">
    <location>
        <begin position="1"/>
        <end position="33"/>
    </location>
</feature>